<evidence type="ECO:0000256" key="3">
    <source>
        <dbReference type="ARBA" id="ARBA00023237"/>
    </source>
</evidence>
<dbReference type="Gene3D" id="2.40.170.20">
    <property type="entry name" value="TonB-dependent receptor, beta-barrel domain"/>
    <property type="match status" value="1"/>
</dbReference>
<dbReference type="SUPFAM" id="SSF56935">
    <property type="entry name" value="Porins"/>
    <property type="match status" value="1"/>
</dbReference>
<feature type="chain" id="PRO_5046556086" evidence="4">
    <location>
        <begin position="19"/>
        <end position="723"/>
    </location>
</feature>
<dbReference type="InterPro" id="IPR008969">
    <property type="entry name" value="CarboxyPept-like_regulatory"/>
</dbReference>
<keyword evidence="2" id="KW-0472">Membrane</keyword>
<evidence type="ECO:0000256" key="4">
    <source>
        <dbReference type="SAM" id="SignalP"/>
    </source>
</evidence>
<organism evidence="5 6">
    <name type="scientific">Lacihabitans lacunae</name>
    <dbReference type="NCBI Taxonomy" id="1028214"/>
    <lineage>
        <taxon>Bacteria</taxon>
        <taxon>Pseudomonadati</taxon>
        <taxon>Bacteroidota</taxon>
        <taxon>Cytophagia</taxon>
        <taxon>Cytophagales</taxon>
        <taxon>Leadbetterellaceae</taxon>
        <taxon>Lacihabitans</taxon>
    </lineage>
</organism>
<evidence type="ECO:0000256" key="1">
    <source>
        <dbReference type="ARBA" id="ARBA00004442"/>
    </source>
</evidence>
<evidence type="ECO:0000313" key="5">
    <source>
        <dbReference type="EMBL" id="MFC3810903.1"/>
    </source>
</evidence>
<proteinExistence type="predicted"/>
<gene>
    <name evidence="5" type="ORF">ACFOOI_09585</name>
</gene>
<keyword evidence="4" id="KW-0732">Signal</keyword>
<evidence type="ECO:0000313" key="6">
    <source>
        <dbReference type="Proteomes" id="UP001595616"/>
    </source>
</evidence>
<dbReference type="EMBL" id="JBHRYQ010000001">
    <property type="protein sequence ID" value="MFC3810903.1"/>
    <property type="molecule type" value="Genomic_DNA"/>
</dbReference>
<evidence type="ECO:0000256" key="2">
    <source>
        <dbReference type="ARBA" id="ARBA00023136"/>
    </source>
</evidence>
<dbReference type="RefSeq" id="WP_379837421.1">
    <property type="nucleotide sequence ID" value="NZ_JBHRYQ010000001.1"/>
</dbReference>
<dbReference type="Pfam" id="PF13715">
    <property type="entry name" value="CarbopepD_reg_2"/>
    <property type="match status" value="1"/>
</dbReference>
<accession>A0ABV7YU71</accession>
<reference evidence="6" key="1">
    <citation type="journal article" date="2019" name="Int. J. Syst. Evol. Microbiol.">
        <title>The Global Catalogue of Microorganisms (GCM) 10K type strain sequencing project: providing services to taxonomists for standard genome sequencing and annotation.</title>
        <authorList>
            <consortium name="The Broad Institute Genomics Platform"/>
            <consortium name="The Broad Institute Genome Sequencing Center for Infectious Disease"/>
            <person name="Wu L."/>
            <person name="Ma J."/>
        </authorList>
    </citation>
    <scope>NUCLEOTIDE SEQUENCE [LARGE SCALE GENOMIC DNA]</scope>
    <source>
        <strain evidence="6">CECT 7956</strain>
    </source>
</reference>
<comment type="caution">
    <text evidence="5">The sequence shown here is derived from an EMBL/GenBank/DDBJ whole genome shotgun (WGS) entry which is preliminary data.</text>
</comment>
<name>A0ABV7YU71_9BACT</name>
<feature type="signal peptide" evidence="4">
    <location>
        <begin position="1"/>
        <end position="18"/>
    </location>
</feature>
<keyword evidence="6" id="KW-1185">Reference proteome</keyword>
<dbReference type="Gene3D" id="2.60.40.1120">
    <property type="entry name" value="Carboxypeptidase-like, regulatory domain"/>
    <property type="match status" value="1"/>
</dbReference>
<dbReference type="Proteomes" id="UP001595616">
    <property type="component" value="Unassembled WGS sequence"/>
</dbReference>
<sequence length="723" mass="80466">MKKLFTLLLLISTSLAFGQSKISGKVADAKGEAIAFANISLVGTYDGGTSDENGNFEFITEEVGPQVISVTMMGYEPFKKEITLETKVPLIIDVKLKESINSLNAVVVSAGMFEASDEKKMVMLKPMDIVTTAGAGADIVAVMQFLPGANRVGEQEGLFVRGGSANETKTVIDGMIVQNPFFSSTPDIPQRGRFNPFMFKGTAFSTGGYSAQYGQALSSVLLLNTVDKVSSNSNLNLSANLAGLGASYTHKGWITGSINYSNIKPFIGLVKNNFNFDKVPQGIGSSLTINQNVSKNGVLKAYATYSDNSSAIKLPTFDAENSSYVFSNQNKNFFCNASYKHIFGEGDMVWLSGISVSDNRDLLKLNGVDANRSDKRTQLRSVVNKLFGGQKQNTLTLGAEYHNIALSNMYGANTLSLTDHYASLFAESEFYVSSKIAGRFGLRSEHTSVLNKFNLAPRFSVAVKSGEFAQFSLAAGRFYQNPEKEYLYINKNLGFEMADHLILNYQVIKDQRTFRIETFYKKYSDLVVEQTPSFDPNPYRFPTGLTNNSGKGYAQGFDVFFRDQKSLKNGDIWLTYSFLDSERKFKNYPVMTTPYFVTKHNLSLVYKQFITPISTNIGFTFTHTSGRPIYAMGETFQTASYTKAFQNFSFMGSHVRQIKKQFVVFYFIMDNILGRKNVFGYRYSPDGSQRFEVKPPMYRTVFFGVSWTLGKLNGRSKEADLNF</sequence>
<comment type="subcellular location">
    <subcellularLocation>
        <location evidence="1">Cell outer membrane</location>
    </subcellularLocation>
</comment>
<dbReference type="SUPFAM" id="SSF49464">
    <property type="entry name" value="Carboxypeptidase regulatory domain-like"/>
    <property type="match status" value="1"/>
</dbReference>
<dbReference type="InterPro" id="IPR036942">
    <property type="entry name" value="Beta-barrel_TonB_sf"/>
</dbReference>
<keyword evidence="3" id="KW-0998">Cell outer membrane</keyword>
<protein>
    <submittedName>
        <fullName evidence="5">Carboxypeptidase-like regulatory domain-containing protein</fullName>
    </submittedName>
</protein>